<proteinExistence type="predicted"/>
<protein>
    <submittedName>
        <fullName evidence="2">Uncharacterized protein</fullName>
    </submittedName>
</protein>
<dbReference type="Gene3D" id="4.10.60.30">
    <property type="entry name" value="Nanos, RNA-binding domain"/>
    <property type="match status" value="1"/>
</dbReference>
<feature type="region of interest" description="Disordered" evidence="1">
    <location>
        <begin position="262"/>
        <end position="303"/>
    </location>
</feature>
<dbReference type="EMBL" id="MN740078">
    <property type="protein sequence ID" value="QHT86936.1"/>
    <property type="molecule type" value="Genomic_DNA"/>
</dbReference>
<dbReference type="AlphaFoldDB" id="A0A6C0I3K0"/>
<sequence>MSSRYNNGNNGKSGNQAKFCAVCHAAGRPGYDTHYVRADKFDRSSAITCPYLLSIECRICGETGHTSSYCKASNSSSTAPVAVAPVASLARVRLPPISSSSSSSSHSSKQIPRIVFPTLEKEQKQQFAAAFPELSNRKRQSTQSTLSSLPPLSFISRFRNDEPLLRRGPPEASPVHSPAAPSNKIVYNKRGNAFADLASSDEEEVGSPVYSPDAVGRYRATKPASWASLVTAPVVVVAAVAPVSKFPPRVVAAASLAPLPPLAFKPRKAPGTESAVPKQDKKKMWGDTDSEDDEEFLKRGGLE</sequence>
<accession>A0A6C0I3K0</accession>
<name>A0A6C0I3K0_9ZZZZ</name>
<evidence type="ECO:0000313" key="2">
    <source>
        <dbReference type="EMBL" id="QHT86936.1"/>
    </source>
</evidence>
<organism evidence="2">
    <name type="scientific">viral metagenome</name>
    <dbReference type="NCBI Taxonomy" id="1070528"/>
    <lineage>
        <taxon>unclassified sequences</taxon>
        <taxon>metagenomes</taxon>
        <taxon>organismal metagenomes</taxon>
    </lineage>
</organism>
<reference evidence="2" key="1">
    <citation type="journal article" date="2020" name="Nature">
        <title>Giant virus diversity and host interactions through global metagenomics.</title>
        <authorList>
            <person name="Schulz F."/>
            <person name="Roux S."/>
            <person name="Paez-Espino D."/>
            <person name="Jungbluth S."/>
            <person name="Walsh D.A."/>
            <person name="Denef V.J."/>
            <person name="McMahon K.D."/>
            <person name="Konstantinidis K.T."/>
            <person name="Eloe-Fadrosh E.A."/>
            <person name="Kyrpides N.C."/>
            <person name="Woyke T."/>
        </authorList>
    </citation>
    <scope>NUCLEOTIDE SEQUENCE</scope>
    <source>
        <strain evidence="2">GVMAG-M-3300023184-18</strain>
    </source>
</reference>
<evidence type="ECO:0000256" key="1">
    <source>
        <dbReference type="SAM" id="MobiDB-lite"/>
    </source>
</evidence>
<dbReference type="InterPro" id="IPR038129">
    <property type="entry name" value="Nanos_sf"/>
</dbReference>
<feature type="region of interest" description="Disordered" evidence="1">
    <location>
        <begin position="163"/>
        <end position="183"/>
    </location>
</feature>